<organism evidence="1 2">
    <name type="scientific">Nephila pilipes</name>
    <name type="common">Giant wood spider</name>
    <name type="synonym">Nephila maculata</name>
    <dbReference type="NCBI Taxonomy" id="299642"/>
    <lineage>
        <taxon>Eukaryota</taxon>
        <taxon>Metazoa</taxon>
        <taxon>Ecdysozoa</taxon>
        <taxon>Arthropoda</taxon>
        <taxon>Chelicerata</taxon>
        <taxon>Arachnida</taxon>
        <taxon>Araneae</taxon>
        <taxon>Araneomorphae</taxon>
        <taxon>Entelegynae</taxon>
        <taxon>Araneoidea</taxon>
        <taxon>Nephilidae</taxon>
        <taxon>Nephila</taxon>
    </lineage>
</organism>
<keyword evidence="2" id="KW-1185">Reference proteome</keyword>
<evidence type="ECO:0000313" key="2">
    <source>
        <dbReference type="Proteomes" id="UP000887013"/>
    </source>
</evidence>
<sequence length="94" mass="10812">MHRKNPGKGTRTKVLLSHQSRPPIPQITFWKHVNELASRKHLQAELSFPYKIVPESILVKSVAVVTSFITNIPMKRIKRNFLAQTRKNAGRGER</sequence>
<dbReference type="AlphaFoldDB" id="A0A8X6T484"/>
<protein>
    <submittedName>
        <fullName evidence="1">Uncharacterized protein</fullName>
    </submittedName>
</protein>
<gene>
    <name evidence="1" type="ORF">NPIL_494651</name>
</gene>
<proteinExistence type="predicted"/>
<reference evidence="1" key="1">
    <citation type="submission" date="2020-08" db="EMBL/GenBank/DDBJ databases">
        <title>Multicomponent nature underlies the extraordinary mechanical properties of spider dragline silk.</title>
        <authorList>
            <person name="Kono N."/>
            <person name="Nakamura H."/>
            <person name="Mori M."/>
            <person name="Yoshida Y."/>
            <person name="Ohtoshi R."/>
            <person name="Malay A.D."/>
            <person name="Moran D.A.P."/>
            <person name="Tomita M."/>
            <person name="Numata K."/>
            <person name="Arakawa K."/>
        </authorList>
    </citation>
    <scope>NUCLEOTIDE SEQUENCE</scope>
</reference>
<name>A0A8X6T484_NEPPI</name>
<dbReference type="EMBL" id="BMAW01002494">
    <property type="protein sequence ID" value="GFS78920.1"/>
    <property type="molecule type" value="Genomic_DNA"/>
</dbReference>
<dbReference type="Proteomes" id="UP000887013">
    <property type="component" value="Unassembled WGS sequence"/>
</dbReference>
<evidence type="ECO:0000313" key="1">
    <source>
        <dbReference type="EMBL" id="GFS78920.1"/>
    </source>
</evidence>
<comment type="caution">
    <text evidence="1">The sequence shown here is derived from an EMBL/GenBank/DDBJ whole genome shotgun (WGS) entry which is preliminary data.</text>
</comment>
<accession>A0A8X6T484</accession>